<gene>
    <name evidence="2" type="ORF">E2636_07435</name>
</gene>
<dbReference type="OrthoDB" id="2882740at2"/>
<reference evidence="2 3" key="1">
    <citation type="submission" date="2019-03" db="EMBL/GenBank/DDBJ databases">
        <title>Complete genome sequence of Paenisporosarcina antarctica CGMCC 1.6503T.</title>
        <authorList>
            <person name="Rong J.-C."/>
            <person name="Chi N.-Y."/>
            <person name="Zhang Q.-F."/>
        </authorList>
    </citation>
    <scope>NUCLEOTIDE SEQUENCE [LARGE SCALE GENOMIC DNA]</scope>
    <source>
        <strain evidence="2 3">CGMCC 1.6503</strain>
    </source>
</reference>
<dbReference type="Proteomes" id="UP000294292">
    <property type="component" value="Chromosome"/>
</dbReference>
<evidence type="ECO:0000313" key="3">
    <source>
        <dbReference type="Proteomes" id="UP000294292"/>
    </source>
</evidence>
<dbReference type="AlphaFoldDB" id="A0A4P6ZWI0"/>
<dbReference type="RefSeq" id="WP_134209630.1">
    <property type="nucleotide sequence ID" value="NZ_CP038015.1"/>
</dbReference>
<evidence type="ECO:0000256" key="1">
    <source>
        <dbReference type="SAM" id="Phobius"/>
    </source>
</evidence>
<feature type="transmembrane region" description="Helical" evidence="1">
    <location>
        <begin position="12"/>
        <end position="30"/>
    </location>
</feature>
<proteinExistence type="predicted"/>
<keyword evidence="1" id="KW-1133">Transmembrane helix</keyword>
<keyword evidence="3" id="KW-1185">Reference proteome</keyword>
<dbReference type="KEGG" id="panc:E2636_07435"/>
<sequence>MLVKDYTVIFPKFYWVLLIPVFLGVSYYNIFFDWQLQQFSVTEAEDFGRYVFVIVLSIFQSFITILLISFAVSLLKYLFRSKEQNS</sequence>
<evidence type="ECO:0000313" key="2">
    <source>
        <dbReference type="EMBL" id="QBP40970.1"/>
    </source>
</evidence>
<organism evidence="2 3">
    <name type="scientific">Paenisporosarcina antarctica</name>
    <dbReference type="NCBI Taxonomy" id="417367"/>
    <lineage>
        <taxon>Bacteria</taxon>
        <taxon>Bacillati</taxon>
        <taxon>Bacillota</taxon>
        <taxon>Bacilli</taxon>
        <taxon>Bacillales</taxon>
        <taxon>Caryophanaceae</taxon>
        <taxon>Paenisporosarcina</taxon>
    </lineage>
</organism>
<keyword evidence="1" id="KW-0812">Transmembrane</keyword>
<name>A0A4P6ZWI0_9BACL</name>
<keyword evidence="1" id="KW-0472">Membrane</keyword>
<dbReference type="EMBL" id="CP038015">
    <property type="protein sequence ID" value="QBP40970.1"/>
    <property type="molecule type" value="Genomic_DNA"/>
</dbReference>
<protein>
    <submittedName>
        <fullName evidence="2">Uncharacterized protein</fullName>
    </submittedName>
</protein>
<accession>A0A4P6ZWI0</accession>
<feature type="transmembrane region" description="Helical" evidence="1">
    <location>
        <begin position="50"/>
        <end position="79"/>
    </location>
</feature>